<dbReference type="EMBL" id="JBHLXP010000005">
    <property type="protein sequence ID" value="MFC0049957.1"/>
    <property type="molecule type" value="Genomic_DNA"/>
</dbReference>
<dbReference type="RefSeq" id="WP_377246813.1">
    <property type="nucleotide sequence ID" value="NZ_JBHLXP010000005.1"/>
</dbReference>
<evidence type="ECO:0000313" key="1">
    <source>
        <dbReference type="EMBL" id="MFC0049957.1"/>
    </source>
</evidence>
<dbReference type="Pfam" id="PF16108">
    <property type="entry name" value="DUF4826"/>
    <property type="match status" value="1"/>
</dbReference>
<keyword evidence="2" id="KW-1185">Reference proteome</keyword>
<evidence type="ECO:0000313" key="2">
    <source>
        <dbReference type="Proteomes" id="UP001589813"/>
    </source>
</evidence>
<reference evidence="1 2" key="1">
    <citation type="submission" date="2024-09" db="EMBL/GenBank/DDBJ databases">
        <authorList>
            <person name="Sun Q."/>
            <person name="Mori K."/>
        </authorList>
    </citation>
    <scope>NUCLEOTIDE SEQUENCE [LARGE SCALE GENOMIC DNA]</scope>
    <source>
        <strain evidence="1 2">KCTC 23315</strain>
    </source>
</reference>
<protein>
    <submittedName>
        <fullName evidence="1">DUF4826 family protein</fullName>
    </submittedName>
</protein>
<dbReference type="Proteomes" id="UP001589813">
    <property type="component" value="Unassembled WGS sequence"/>
</dbReference>
<sequence length="143" mass="16319">MDKQQQAAEPMTEQQVSEWVRAQFQKANLFLAEQGVVMDSVAVQESRYLPPFVAIWKINGIDRKSYWAISGDLPTDVMAFGSAANPREALRAFSFRWQAQAQQLIDTGIRDQTGADYVKLLINRAEQLYQLFEADDFWNSQPA</sequence>
<comment type="caution">
    <text evidence="1">The sequence shown here is derived from an EMBL/GenBank/DDBJ whole genome shotgun (WGS) entry which is preliminary data.</text>
</comment>
<gene>
    <name evidence="1" type="ORF">ACFFJP_16770</name>
</gene>
<accession>A0ABV6BIS4</accession>
<dbReference type="InterPro" id="IPR032251">
    <property type="entry name" value="DUF4826"/>
</dbReference>
<name>A0ABV6BIS4_9GAMM</name>
<organism evidence="1 2">
    <name type="scientific">Rheinheimera tilapiae</name>
    <dbReference type="NCBI Taxonomy" id="875043"/>
    <lineage>
        <taxon>Bacteria</taxon>
        <taxon>Pseudomonadati</taxon>
        <taxon>Pseudomonadota</taxon>
        <taxon>Gammaproteobacteria</taxon>
        <taxon>Chromatiales</taxon>
        <taxon>Chromatiaceae</taxon>
        <taxon>Rheinheimera</taxon>
    </lineage>
</organism>
<proteinExistence type="predicted"/>